<evidence type="ECO:0000259" key="4">
    <source>
        <dbReference type="SMART" id="SM00990"/>
    </source>
</evidence>
<evidence type="ECO:0000313" key="6">
    <source>
        <dbReference type="EMBL" id="QJA83133.1"/>
    </source>
</evidence>
<reference evidence="6" key="1">
    <citation type="submission" date="2020-03" db="EMBL/GenBank/DDBJ databases">
        <title>The deep terrestrial virosphere.</title>
        <authorList>
            <person name="Holmfeldt K."/>
            <person name="Nilsson E."/>
            <person name="Simone D."/>
            <person name="Lopez-Fernandez M."/>
            <person name="Wu X."/>
            <person name="de Brujin I."/>
            <person name="Lundin D."/>
            <person name="Andersson A."/>
            <person name="Bertilsson S."/>
            <person name="Dopson M."/>
        </authorList>
    </citation>
    <scope>NUCLEOTIDE SEQUENCE</scope>
    <source>
        <strain evidence="6">MM415A00310</strain>
        <strain evidence="5">MM415B00528</strain>
    </source>
</reference>
<evidence type="ECO:0000256" key="1">
    <source>
        <dbReference type="ARBA" id="ARBA00001946"/>
    </source>
</evidence>
<dbReference type="GO" id="GO:0003676">
    <property type="term" value="F:nucleic acid binding"/>
    <property type="evidence" value="ECO:0007669"/>
    <property type="project" value="InterPro"/>
</dbReference>
<keyword evidence="3" id="KW-0378">Hydrolase</keyword>
<accession>A0A6M3KM53</accession>
<feature type="domain" description="VRR-NUC" evidence="4">
    <location>
        <begin position="61"/>
        <end position="142"/>
    </location>
</feature>
<dbReference type="InterPro" id="IPR014883">
    <property type="entry name" value="VRR_NUC"/>
</dbReference>
<dbReference type="EMBL" id="MT142504">
    <property type="protein sequence ID" value="QJA83133.1"/>
    <property type="molecule type" value="Genomic_DNA"/>
</dbReference>
<dbReference type="EMBL" id="MT141515">
    <property type="protein sequence ID" value="QJA64206.1"/>
    <property type="molecule type" value="Genomic_DNA"/>
</dbReference>
<dbReference type="GO" id="GO:0016788">
    <property type="term" value="F:hydrolase activity, acting on ester bonds"/>
    <property type="evidence" value="ECO:0007669"/>
    <property type="project" value="InterPro"/>
</dbReference>
<dbReference type="InterPro" id="IPR011856">
    <property type="entry name" value="tRNA_endonuc-like_dom_sf"/>
</dbReference>
<evidence type="ECO:0000256" key="2">
    <source>
        <dbReference type="ARBA" id="ARBA00022722"/>
    </source>
</evidence>
<evidence type="ECO:0000256" key="3">
    <source>
        <dbReference type="ARBA" id="ARBA00022801"/>
    </source>
</evidence>
<dbReference type="GO" id="GO:0004518">
    <property type="term" value="F:nuclease activity"/>
    <property type="evidence" value="ECO:0007669"/>
    <property type="project" value="UniProtKB-KW"/>
</dbReference>
<organism evidence="6">
    <name type="scientific">viral metagenome</name>
    <dbReference type="NCBI Taxonomy" id="1070528"/>
    <lineage>
        <taxon>unclassified sequences</taxon>
        <taxon>metagenomes</taxon>
        <taxon>organismal metagenomes</taxon>
    </lineage>
</organism>
<proteinExistence type="predicted"/>
<name>A0A6M3KM53_9ZZZZ</name>
<evidence type="ECO:0000313" key="5">
    <source>
        <dbReference type="EMBL" id="QJA64206.1"/>
    </source>
</evidence>
<protein>
    <submittedName>
        <fullName evidence="6">Putative VRR-NUC domain-containing protein</fullName>
    </submittedName>
</protein>
<comment type="cofactor">
    <cofactor evidence="1">
        <name>Mg(2+)</name>
        <dbReference type="ChEBI" id="CHEBI:18420"/>
    </cofactor>
</comment>
<dbReference type="SMART" id="SM00990">
    <property type="entry name" value="VRR_NUC"/>
    <property type="match status" value="1"/>
</dbReference>
<dbReference type="AlphaFoldDB" id="A0A6M3KM53"/>
<gene>
    <name evidence="6" type="ORF">MM415A00310_0013</name>
    <name evidence="5" type="ORF">MM415B00528_0013</name>
</gene>
<sequence>MGDTSDWTEEILSDKLKTNPDLGVGVNSKDIQKQPLNGKTDRVSAKGSIQHPHQDFINAILEVAELTGWLVHVERPAMTAKGYRTPIQGDAGFPDIVLTKRGKLIFWEVKIPPDKVRPEQQLWLDMLALVPRVIARVVEPDDWDYIIKTLSEVNK</sequence>
<dbReference type="Gene3D" id="3.40.1350.10">
    <property type="match status" value="1"/>
</dbReference>
<dbReference type="Pfam" id="PF08774">
    <property type="entry name" value="VRR_NUC"/>
    <property type="match status" value="1"/>
</dbReference>
<keyword evidence="2" id="KW-0540">Nuclease</keyword>